<dbReference type="AlphaFoldDB" id="A0A080M411"/>
<keyword evidence="3 12" id="KW-0808">Transferase</keyword>
<dbReference type="Gene3D" id="3.90.980.10">
    <property type="entry name" value="DNA primase, catalytic core, N-terminal domain"/>
    <property type="match status" value="1"/>
</dbReference>
<dbReference type="PANTHER" id="PTHR30313:SF2">
    <property type="entry name" value="DNA PRIMASE"/>
    <property type="match status" value="1"/>
</dbReference>
<comment type="catalytic activity">
    <reaction evidence="12">
        <text>ssDNA + n NTP = ssDNA/pppN(pN)n-1 hybrid + (n-1) diphosphate.</text>
        <dbReference type="EC" id="2.7.7.101"/>
    </reaction>
</comment>
<dbReference type="GO" id="GO:1990077">
    <property type="term" value="C:primosome complex"/>
    <property type="evidence" value="ECO:0007669"/>
    <property type="project" value="UniProtKB-KW"/>
</dbReference>
<dbReference type="InterPro" id="IPR034151">
    <property type="entry name" value="TOPRIM_DnaG_bac"/>
</dbReference>
<evidence type="ECO:0000256" key="4">
    <source>
        <dbReference type="ARBA" id="ARBA00022695"/>
    </source>
</evidence>
<evidence type="ECO:0000256" key="11">
    <source>
        <dbReference type="ARBA" id="ARBA00023163"/>
    </source>
</evidence>
<evidence type="ECO:0000256" key="14">
    <source>
        <dbReference type="PIRSR" id="PIRSR002811-1"/>
    </source>
</evidence>
<dbReference type="InterPro" id="IPR006171">
    <property type="entry name" value="TOPRIM_dom"/>
</dbReference>
<dbReference type="InterPro" id="IPR016136">
    <property type="entry name" value="DNA_helicase_N/primase_C"/>
</dbReference>
<dbReference type="InterPro" id="IPR019475">
    <property type="entry name" value="DNA_primase_DnaB-bd"/>
</dbReference>
<dbReference type="PIRSF" id="PIRSF002811">
    <property type="entry name" value="DnaG"/>
    <property type="match status" value="1"/>
</dbReference>
<evidence type="ECO:0000256" key="1">
    <source>
        <dbReference type="ARBA" id="ARBA00022478"/>
    </source>
</evidence>
<dbReference type="GO" id="GO:0008270">
    <property type="term" value="F:zinc ion binding"/>
    <property type="evidence" value="ECO:0007669"/>
    <property type="project" value="UniProtKB-UniRule"/>
</dbReference>
<gene>
    <name evidence="12 16" type="primary">dnaG</name>
    <name evidence="16" type="ORF">AW06_003787</name>
</gene>
<evidence type="ECO:0000313" key="16">
    <source>
        <dbReference type="EMBL" id="KFB75175.1"/>
    </source>
</evidence>
<dbReference type="SUPFAM" id="SSF57783">
    <property type="entry name" value="Zinc beta-ribbon"/>
    <property type="match status" value="1"/>
</dbReference>
<dbReference type="SUPFAM" id="SSF56731">
    <property type="entry name" value="DNA primase core"/>
    <property type="match status" value="1"/>
</dbReference>
<keyword evidence="1 12" id="KW-0240">DNA-directed RNA polymerase</keyword>
<dbReference type="InterPro" id="IPR013264">
    <property type="entry name" value="DNAG_N"/>
</dbReference>
<dbReference type="Gene3D" id="3.40.1360.10">
    <property type="match status" value="1"/>
</dbReference>
<dbReference type="InterPro" id="IPR036977">
    <property type="entry name" value="DNA_primase_Znf_CHC2"/>
</dbReference>
<dbReference type="EC" id="2.7.7.101" evidence="12"/>
<dbReference type="FunFam" id="3.40.1360.10:FF:000002">
    <property type="entry name" value="DNA primase"/>
    <property type="match status" value="1"/>
</dbReference>
<keyword evidence="17" id="KW-1185">Reference proteome</keyword>
<keyword evidence="7 12" id="KW-0863">Zinc-finger</keyword>
<accession>A0A080M411</accession>
<dbReference type="GO" id="GO:0003899">
    <property type="term" value="F:DNA-directed RNA polymerase activity"/>
    <property type="evidence" value="ECO:0007669"/>
    <property type="project" value="UniProtKB-UniRule"/>
</dbReference>
<reference evidence="16" key="1">
    <citation type="submission" date="2014-02" db="EMBL/GenBank/DDBJ databases">
        <title>Expanding our view of genomic diversity in Candidatus Accumulibacter clades.</title>
        <authorList>
            <person name="Skennerton C.T."/>
            <person name="Barr J.J."/>
            <person name="Slater F.R."/>
            <person name="Bond P.L."/>
            <person name="Tyson G.W."/>
        </authorList>
    </citation>
    <scope>NUCLEOTIDE SEQUENCE [LARGE SCALE GENOMIC DNA]</scope>
</reference>
<evidence type="ECO:0000256" key="12">
    <source>
        <dbReference type="HAMAP-Rule" id="MF_00974"/>
    </source>
</evidence>
<dbReference type="RefSeq" id="WP_324546110.1">
    <property type="nucleotide sequence ID" value="NZ_JDST02000101.1"/>
</dbReference>
<name>A0A080M411_9PROT</name>
<dbReference type="Gene3D" id="1.10.860.10">
    <property type="entry name" value="DNAb Helicase, Chain A"/>
    <property type="match status" value="1"/>
</dbReference>
<evidence type="ECO:0000256" key="2">
    <source>
        <dbReference type="ARBA" id="ARBA00022515"/>
    </source>
</evidence>
<organism evidence="16 17">
    <name type="scientific">Candidatus Accumulibacter cognatus</name>
    <dbReference type="NCBI Taxonomy" id="2954383"/>
    <lineage>
        <taxon>Bacteria</taxon>
        <taxon>Pseudomonadati</taxon>
        <taxon>Pseudomonadota</taxon>
        <taxon>Betaproteobacteria</taxon>
        <taxon>Candidatus Accumulibacter</taxon>
    </lineage>
</organism>
<dbReference type="STRING" id="1453999.AW06_003787"/>
<evidence type="ECO:0000256" key="7">
    <source>
        <dbReference type="ARBA" id="ARBA00022771"/>
    </source>
</evidence>
<dbReference type="GO" id="GO:0005737">
    <property type="term" value="C:cytoplasm"/>
    <property type="evidence" value="ECO:0007669"/>
    <property type="project" value="TreeGrafter"/>
</dbReference>
<keyword evidence="2 12" id="KW-0639">Primosome</keyword>
<comment type="cofactor">
    <cofactor evidence="12 13 14">
        <name>Zn(2+)</name>
        <dbReference type="ChEBI" id="CHEBI:29105"/>
    </cofactor>
    <text evidence="12 13 14">Binds 1 zinc ion per monomer.</text>
</comment>
<dbReference type="SMART" id="SM00766">
    <property type="entry name" value="DnaG_DnaB_bind"/>
    <property type="match status" value="1"/>
</dbReference>
<evidence type="ECO:0000256" key="5">
    <source>
        <dbReference type="ARBA" id="ARBA00022705"/>
    </source>
</evidence>
<keyword evidence="4 12" id="KW-0548">Nucleotidyltransferase</keyword>
<dbReference type="Gene3D" id="3.90.580.10">
    <property type="entry name" value="Zinc finger, CHC2-type domain"/>
    <property type="match status" value="1"/>
</dbReference>
<dbReference type="Pfam" id="PF08275">
    <property type="entry name" value="DNAG_N"/>
    <property type="match status" value="1"/>
</dbReference>
<dbReference type="Pfam" id="PF13155">
    <property type="entry name" value="Toprim_2"/>
    <property type="match status" value="1"/>
</dbReference>
<dbReference type="SMART" id="SM00400">
    <property type="entry name" value="ZnF_CHCC"/>
    <property type="match status" value="1"/>
</dbReference>
<evidence type="ECO:0000313" key="17">
    <source>
        <dbReference type="Proteomes" id="UP000021315"/>
    </source>
</evidence>
<dbReference type="InterPro" id="IPR006295">
    <property type="entry name" value="DNA_primase_DnaG"/>
</dbReference>
<dbReference type="Pfam" id="PF01807">
    <property type="entry name" value="Zn_ribbon_DnaG"/>
    <property type="match status" value="1"/>
</dbReference>
<keyword evidence="8 12" id="KW-0862">Zinc</keyword>
<dbReference type="Pfam" id="PF08278">
    <property type="entry name" value="DnaG_DnaB_bind"/>
    <property type="match status" value="1"/>
</dbReference>
<feature type="domain" description="Toprim" evidence="15">
    <location>
        <begin position="263"/>
        <end position="345"/>
    </location>
</feature>
<sequence length="594" mass="64922">MSLLELWLFKGAKLIPDTFIQELLYRIDLVDLIDGYLPLKKTGANFAACCPFHSEKSPSFTVSPSKQFYHCFGCGAHGNAISFLMEHAGLGFVDAINELAGRAGMPLPDEQSHAPAQAPKSQVLAERMARAAKYYYEQLKRSETAISYLKNRGVSGEIARRFGLGYAPDGWQNLAAAFDDYSSPDLQLAGLVISNERGRLYDRFRERVMFPIVNQKGEVIAFGGRVLGQGEPKYLNSPETPLFEKGREVFGLPQARAAIREHDTVIVVEGYLDVVALAQHGTGNAVATLGTATTGMQVQKLLRQAERIVFCFDGDAAGRKAAWRALENSLEALTEQKSIAFVFLPDGEDPDSFIRKHGGEAFQRLIRQATPLSDFLLSELSARCELGTAEGNVRLVVDAKPLLGRLQSSFLRLQLVKRLAQASGFSQAEVERLCDLRSLTPPAPARAPRQAPSLLRPLLRLLLQKPQLASCLPLDLLPDNSTEAMAVRLLCETIAAAGTQRLAYPTLIERLRGSECEDVLRAAAAELMQESFAEDQIDAEFTGAVQQLLEGANKRAFKRLQEKARKLGVSGLSGEEKRQYLAALTASGRGGAGA</sequence>
<dbReference type="FunFam" id="3.90.580.10:FF:000001">
    <property type="entry name" value="DNA primase"/>
    <property type="match status" value="1"/>
</dbReference>
<dbReference type="FunFam" id="3.90.980.10:FF:000001">
    <property type="entry name" value="DNA primase"/>
    <property type="match status" value="1"/>
</dbReference>
<protein>
    <recommendedName>
        <fullName evidence="12 13">DNA primase</fullName>
        <ecNumber evidence="12">2.7.7.101</ecNumber>
    </recommendedName>
</protein>
<evidence type="ECO:0000256" key="10">
    <source>
        <dbReference type="ARBA" id="ARBA00023125"/>
    </source>
</evidence>
<comment type="subunit">
    <text evidence="12">Monomer. Interacts with DnaB.</text>
</comment>
<dbReference type="CDD" id="cd03364">
    <property type="entry name" value="TOPRIM_DnaG_primases"/>
    <property type="match status" value="1"/>
</dbReference>
<keyword evidence="11 12" id="KW-0804">Transcription</keyword>
<dbReference type="Proteomes" id="UP000021315">
    <property type="component" value="Unassembled WGS sequence"/>
</dbReference>
<keyword evidence="6 12" id="KW-0479">Metal-binding</keyword>
<dbReference type="SUPFAM" id="SSF117023">
    <property type="entry name" value="DNA primase DnaG, C-terminal domain"/>
    <property type="match status" value="1"/>
</dbReference>
<dbReference type="InterPro" id="IPR013173">
    <property type="entry name" value="DNA_primase_DnaG_DnaB-bd_dom"/>
</dbReference>
<evidence type="ECO:0000259" key="15">
    <source>
        <dbReference type="PROSITE" id="PS50880"/>
    </source>
</evidence>
<dbReference type="InterPro" id="IPR050219">
    <property type="entry name" value="DnaG_primase"/>
</dbReference>
<dbReference type="EMBL" id="JDST02000101">
    <property type="protein sequence ID" value="KFB75175.1"/>
    <property type="molecule type" value="Genomic_DNA"/>
</dbReference>
<dbReference type="SMART" id="SM00493">
    <property type="entry name" value="TOPRIM"/>
    <property type="match status" value="1"/>
</dbReference>
<dbReference type="GO" id="GO:0003677">
    <property type="term" value="F:DNA binding"/>
    <property type="evidence" value="ECO:0007669"/>
    <property type="project" value="UniProtKB-KW"/>
</dbReference>
<dbReference type="PROSITE" id="PS50880">
    <property type="entry name" value="TOPRIM"/>
    <property type="match status" value="1"/>
</dbReference>
<evidence type="ECO:0000256" key="8">
    <source>
        <dbReference type="ARBA" id="ARBA00022833"/>
    </source>
</evidence>
<dbReference type="GO" id="GO:0000428">
    <property type="term" value="C:DNA-directed RNA polymerase complex"/>
    <property type="evidence" value="ECO:0007669"/>
    <property type="project" value="UniProtKB-KW"/>
</dbReference>
<dbReference type="Pfam" id="PF10410">
    <property type="entry name" value="DnaB_bind"/>
    <property type="match status" value="1"/>
</dbReference>
<evidence type="ECO:0000256" key="6">
    <source>
        <dbReference type="ARBA" id="ARBA00022723"/>
    </source>
</evidence>
<dbReference type="InterPro" id="IPR002694">
    <property type="entry name" value="Znf_CHC2"/>
</dbReference>
<keyword evidence="10 12" id="KW-0238">DNA-binding</keyword>
<evidence type="ECO:0000256" key="3">
    <source>
        <dbReference type="ARBA" id="ARBA00022679"/>
    </source>
</evidence>
<comment type="caution">
    <text evidence="16">The sequence shown here is derived from an EMBL/GenBank/DDBJ whole genome shotgun (WGS) entry which is preliminary data.</text>
</comment>
<dbReference type="GO" id="GO:0006269">
    <property type="term" value="P:DNA replication, synthesis of primer"/>
    <property type="evidence" value="ECO:0007669"/>
    <property type="project" value="UniProtKB-UniRule"/>
</dbReference>
<feature type="zinc finger region" description="CHC2-type" evidence="12 14">
    <location>
        <begin position="50"/>
        <end position="74"/>
    </location>
</feature>
<comment type="similarity">
    <text evidence="12 13">Belongs to the DnaG primase family.</text>
</comment>
<keyword evidence="9" id="KW-0460">Magnesium</keyword>
<keyword evidence="5 12" id="KW-0235">DNA replication</keyword>
<dbReference type="Gene3D" id="1.20.50.20">
    <property type="entry name" value="DnaG, RNA polymerase domain, helical bundle"/>
    <property type="match status" value="1"/>
</dbReference>
<dbReference type="PANTHER" id="PTHR30313">
    <property type="entry name" value="DNA PRIMASE"/>
    <property type="match status" value="1"/>
</dbReference>
<evidence type="ECO:0000256" key="13">
    <source>
        <dbReference type="PIRNR" id="PIRNR002811"/>
    </source>
</evidence>
<evidence type="ECO:0000256" key="9">
    <source>
        <dbReference type="ARBA" id="ARBA00022842"/>
    </source>
</evidence>
<dbReference type="HAMAP" id="MF_00974">
    <property type="entry name" value="DNA_primase_DnaG"/>
    <property type="match status" value="1"/>
</dbReference>
<dbReference type="InterPro" id="IPR030846">
    <property type="entry name" value="DnaG_bac"/>
</dbReference>
<comment type="function">
    <text evidence="12 13">RNA polymerase that catalyzes the synthesis of short RNA molecules used as primers for DNA polymerase during DNA replication.</text>
</comment>
<dbReference type="InterPro" id="IPR037068">
    <property type="entry name" value="DNA_primase_core_N_sf"/>
</dbReference>
<dbReference type="NCBIfam" id="TIGR01391">
    <property type="entry name" value="dnaG"/>
    <property type="match status" value="1"/>
</dbReference>
<comment type="domain">
    <text evidence="12">Contains an N-terminal zinc-binding domain, a central core domain that contains the primase activity, and a C-terminal DnaB-binding domain.</text>
</comment>
<proteinExistence type="inferred from homology"/>